<dbReference type="PANTHER" id="PTHR34047:SF8">
    <property type="entry name" value="PROTEIN YKFC"/>
    <property type="match status" value="1"/>
</dbReference>
<dbReference type="EMBL" id="CP086322">
    <property type="protein sequence ID" value="UQA98121.1"/>
    <property type="molecule type" value="Genomic_DNA"/>
</dbReference>
<keyword evidence="3" id="KW-0548">Nucleotidyltransferase</keyword>
<dbReference type="GO" id="GO:0003964">
    <property type="term" value="F:RNA-directed DNA polymerase activity"/>
    <property type="evidence" value="ECO:0007669"/>
    <property type="project" value="UniProtKB-KW"/>
</dbReference>
<dbReference type="InterPro" id="IPR000477">
    <property type="entry name" value="RT_dom"/>
</dbReference>
<dbReference type="EC" id="2.7.7.49" evidence="3"/>
<dbReference type="Proteomes" id="UP000830115">
    <property type="component" value="Chromosome"/>
</dbReference>
<evidence type="ECO:0000313" key="2">
    <source>
        <dbReference type="EMBL" id="UQA97643.1"/>
    </source>
</evidence>
<dbReference type="Pfam" id="PF08388">
    <property type="entry name" value="GIIM"/>
    <property type="match status" value="1"/>
</dbReference>
<organism evidence="3 4">
    <name type="scientific">Streptomyces halobius</name>
    <dbReference type="NCBI Taxonomy" id="2879846"/>
    <lineage>
        <taxon>Bacteria</taxon>
        <taxon>Bacillati</taxon>
        <taxon>Actinomycetota</taxon>
        <taxon>Actinomycetes</taxon>
        <taxon>Kitasatosporales</taxon>
        <taxon>Streptomycetaceae</taxon>
        <taxon>Streptomyces</taxon>
    </lineage>
</organism>
<dbReference type="Pfam" id="PF00078">
    <property type="entry name" value="RVT_1"/>
    <property type="match status" value="1"/>
</dbReference>
<dbReference type="NCBIfam" id="TIGR04416">
    <property type="entry name" value="group_II_RT_mat"/>
    <property type="match status" value="1"/>
</dbReference>
<dbReference type="InterPro" id="IPR013597">
    <property type="entry name" value="Mat_intron_G2"/>
</dbReference>
<sequence>MAAERRVLDHQLKLHRWARNEPHRRFKDVFNLVCDRATLLVAWERVSGNRGARTAGVDGLTRYHVEERHGVIPFLEELRSSLKDGSFTALPVKQAVIPKKNGKVRYLGIPTLRDRVAQMALKLVLEPIFEVDFYPSSYGYRPGRRAQDAIAEIHHCTSKPSNYEWVIEGDIKACFDNVDHHVLMNLVAERIKDRKVLRLVSVFLRAGVVELQGGFAESLTGTPQGGVVSPLLANIYLTVLDRHFSRIWETEMTPAWRRQHRRRKGLPNFRLVRYADDFVVLVHGTRDDAEALKAEIGELLASRMKMTLSDEKTRITHIDDGFVFLGFHIQRRFWGGGRRVVLTIPAKQALASAMHKIKKLTGRGTTSLSLKEVLRTVNPVLRGWAAYFRYGVSKRTFSYLGWYAWRRMNLWIRRKHPRMTWKQMRRRYFAADSIAEGGVTLYNPAKMKVERYRFRGAKISTPYNIDEVDPGGARFRRINHDDVAFVGQVSEYLA</sequence>
<dbReference type="InterPro" id="IPR030931">
    <property type="entry name" value="Group_II_RT_mat"/>
</dbReference>
<dbReference type="PROSITE" id="PS50878">
    <property type="entry name" value="RT_POL"/>
    <property type="match status" value="1"/>
</dbReference>
<reference evidence="3" key="1">
    <citation type="submission" date="2021-10" db="EMBL/GenBank/DDBJ databases">
        <title>Streptomyces nigrumlapis sp.nov.,an antimicrobial producing actinobacterium isolated from Black Gobi rocks.</title>
        <authorList>
            <person name="Wen Y."/>
            <person name="Zhang W."/>
            <person name="Liu X.G."/>
        </authorList>
    </citation>
    <scope>NUCLEOTIDE SEQUENCE</scope>
    <source>
        <strain evidence="3">ST13-2-2</strain>
    </source>
</reference>
<keyword evidence="3" id="KW-0808">Transferase</keyword>
<name>A0ABY4MJW0_9ACTN</name>
<dbReference type="CDD" id="cd01651">
    <property type="entry name" value="RT_G2_intron"/>
    <property type="match status" value="1"/>
</dbReference>
<keyword evidence="4" id="KW-1185">Reference proteome</keyword>
<dbReference type="InterPro" id="IPR051083">
    <property type="entry name" value="GrpII_Intron_Splice-Mob/Def"/>
</dbReference>
<proteinExistence type="predicted"/>
<dbReference type="InterPro" id="IPR043502">
    <property type="entry name" value="DNA/RNA_pol_sf"/>
</dbReference>
<evidence type="ECO:0000313" key="4">
    <source>
        <dbReference type="Proteomes" id="UP000830115"/>
    </source>
</evidence>
<evidence type="ECO:0000313" key="3">
    <source>
        <dbReference type="EMBL" id="UQA98121.1"/>
    </source>
</evidence>
<keyword evidence="3" id="KW-0695">RNA-directed DNA polymerase</keyword>
<dbReference type="SUPFAM" id="SSF56672">
    <property type="entry name" value="DNA/RNA polymerases"/>
    <property type="match status" value="1"/>
</dbReference>
<protein>
    <submittedName>
        <fullName evidence="3">Group II intron reverse transcriptase/maturase</fullName>
        <ecNumber evidence="3">2.7.7.49</ecNumber>
    </submittedName>
</protein>
<dbReference type="EMBL" id="CP086322">
    <property type="protein sequence ID" value="UQA97643.1"/>
    <property type="molecule type" value="Genomic_DNA"/>
</dbReference>
<accession>A0ABY4MJW0</accession>
<dbReference type="PANTHER" id="PTHR34047">
    <property type="entry name" value="NUCLEAR INTRON MATURASE 1, MITOCHONDRIAL-RELATED"/>
    <property type="match status" value="1"/>
</dbReference>
<gene>
    <name evidence="3" type="primary">ltrA</name>
    <name evidence="2" type="ORF">K9S39_06635</name>
    <name evidence="3" type="ORF">K9S39_39115</name>
</gene>
<feature type="domain" description="Reverse transcriptase" evidence="1">
    <location>
        <begin position="78"/>
        <end position="329"/>
    </location>
</feature>
<evidence type="ECO:0000259" key="1">
    <source>
        <dbReference type="PROSITE" id="PS50878"/>
    </source>
</evidence>